<evidence type="ECO:0000313" key="8">
    <source>
        <dbReference type="Proteomes" id="UP000298213"/>
    </source>
</evidence>
<evidence type="ECO:0000256" key="3">
    <source>
        <dbReference type="SAM" id="SignalP"/>
    </source>
</evidence>
<dbReference type="SUPFAM" id="SSF49503">
    <property type="entry name" value="Cupredoxins"/>
    <property type="match status" value="3"/>
</dbReference>
<dbReference type="CDD" id="cd13900">
    <property type="entry name" value="CuRO_3_Tth-MCO_like"/>
    <property type="match status" value="1"/>
</dbReference>
<feature type="signal peptide" evidence="3">
    <location>
        <begin position="1"/>
        <end position="36"/>
    </location>
</feature>
<keyword evidence="8" id="KW-1185">Reference proteome</keyword>
<evidence type="ECO:0000259" key="4">
    <source>
        <dbReference type="Pfam" id="PF00394"/>
    </source>
</evidence>
<proteinExistence type="predicted"/>
<dbReference type="InterPro" id="IPR006311">
    <property type="entry name" value="TAT_signal"/>
</dbReference>
<dbReference type="InterPro" id="IPR011706">
    <property type="entry name" value="Cu-oxidase_C"/>
</dbReference>
<feature type="chain" id="PRO_5021447436" description="Multicopper oxidase family protein" evidence="3">
    <location>
        <begin position="37"/>
        <end position="581"/>
    </location>
</feature>
<dbReference type="Proteomes" id="UP000298213">
    <property type="component" value="Unassembled WGS sequence"/>
</dbReference>
<dbReference type="GO" id="GO:0016491">
    <property type="term" value="F:oxidoreductase activity"/>
    <property type="evidence" value="ECO:0007669"/>
    <property type="project" value="UniProtKB-KW"/>
</dbReference>
<dbReference type="InterPro" id="IPR045087">
    <property type="entry name" value="Cu-oxidase_fam"/>
</dbReference>
<evidence type="ECO:0000256" key="1">
    <source>
        <dbReference type="ARBA" id="ARBA00022723"/>
    </source>
</evidence>
<feature type="domain" description="Plastocyanin-like" evidence="5">
    <location>
        <begin position="454"/>
        <end position="567"/>
    </location>
</feature>
<reference evidence="7 8" key="1">
    <citation type="submission" date="2019-03" db="EMBL/GenBank/DDBJ databases">
        <title>Genome sequence of Sphingomonas sp. 17J27-24.</title>
        <authorList>
            <person name="Kim M."/>
            <person name="Maeng S."/>
            <person name="Sathiyaraj S."/>
        </authorList>
    </citation>
    <scope>NUCLEOTIDE SEQUENCE [LARGE SCALE GENOMIC DNA]</scope>
    <source>
        <strain evidence="7 8">17J27-24</strain>
    </source>
</reference>
<dbReference type="EMBL" id="SPDV01000009">
    <property type="protein sequence ID" value="TFI59068.1"/>
    <property type="molecule type" value="Genomic_DNA"/>
</dbReference>
<dbReference type="PANTHER" id="PTHR11709">
    <property type="entry name" value="MULTI-COPPER OXIDASE"/>
    <property type="match status" value="1"/>
</dbReference>
<dbReference type="GO" id="GO:0005507">
    <property type="term" value="F:copper ion binding"/>
    <property type="evidence" value="ECO:0007669"/>
    <property type="project" value="InterPro"/>
</dbReference>
<feature type="domain" description="Plastocyanin-like" evidence="4">
    <location>
        <begin position="274"/>
        <end position="385"/>
    </location>
</feature>
<dbReference type="PROSITE" id="PS51318">
    <property type="entry name" value="TAT"/>
    <property type="match status" value="1"/>
</dbReference>
<gene>
    <name evidence="7" type="ORF">E2493_05955</name>
</gene>
<sequence length="581" mass="63696">MGRTMRGPREGLSRRQLLQAATLAAVSSTASGPAAAAAIDDQPGAPAGEQRRDLRCGFIEKRLDGKRVRLRAYDGQVPGPPIVTRPGETLRIRLHNDLPPYDSSAWNGDHNVPHQLDTTNLHLHGLDIRPHLFEPLGTSDPLAPMIATGPGQSFDYAFKLPDDQPPGLYWYHPHHHGSTAVQAVSGMAGALIVRGAIDEVPAIKAARDISLVVQDIGLFPSDSEADLWTYEPKQNAIWQTFGGNVTIYNPATGKAEPTSLKGGFTTGDYALRYYLLNGEPFFREEHNQAAPTSPTATQLTPKRIRMRPGEVVRFRMLNGSSDNLMPIVIEGHDMHLIALDGVNFGAPRKIAPYGTDGLGQVLLAPANRAEFLIKGASRPGVYRLLQLAQTQQFLESPQKVILEIEIAGSPVTMALPTALPLPSRNYPLIQPSEVKRVRTIQFGGTFPGVANPWVGIDFLINNMQYEEDAVPIVVNRDDVEEWHLVVEGPHHGGTEGHPFHIHVVSFEVISIGGVPQPPGTIQDTIWVQERSEVVVRMRFKEWLGKSVVHCHILPHEDTGMMQNFLIVDASTGKHHRAATRG</sequence>
<evidence type="ECO:0000256" key="2">
    <source>
        <dbReference type="ARBA" id="ARBA00023002"/>
    </source>
</evidence>
<evidence type="ECO:0008006" key="9">
    <source>
        <dbReference type="Google" id="ProtNLM"/>
    </source>
</evidence>
<dbReference type="PANTHER" id="PTHR11709:SF518">
    <property type="entry name" value="MULTICOPPER OXIDASE"/>
    <property type="match status" value="1"/>
</dbReference>
<feature type="domain" description="Plastocyanin-like" evidence="6">
    <location>
        <begin position="64"/>
        <end position="194"/>
    </location>
</feature>
<name>A0A4Y8ZSP8_9SPHN</name>
<evidence type="ECO:0000259" key="6">
    <source>
        <dbReference type="Pfam" id="PF07732"/>
    </source>
</evidence>
<dbReference type="AlphaFoldDB" id="A0A4Y8ZSP8"/>
<dbReference type="InterPro" id="IPR001117">
    <property type="entry name" value="Cu-oxidase_2nd"/>
</dbReference>
<evidence type="ECO:0000259" key="5">
    <source>
        <dbReference type="Pfam" id="PF07731"/>
    </source>
</evidence>
<evidence type="ECO:0000313" key="7">
    <source>
        <dbReference type="EMBL" id="TFI59068.1"/>
    </source>
</evidence>
<protein>
    <recommendedName>
        <fullName evidence="9">Multicopper oxidase family protein</fullName>
    </recommendedName>
</protein>
<dbReference type="InterPro" id="IPR011707">
    <property type="entry name" value="Cu-oxidase-like_N"/>
</dbReference>
<comment type="caution">
    <text evidence="7">The sequence shown here is derived from an EMBL/GenBank/DDBJ whole genome shotgun (WGS) entry which is preliminary data.</text>
</comment>
<keyword evidence="1" id="KW-0479">Metal-binding</keyword>
<organism evidence="7 8">
    <name type="scientific">Sphingomonas parva</name>
    <dbReference type="NCBI Taxonomy" id="2555898"/>
    <lineage>
        <taxon>Bacteria</taxon>
        <taxon>Pseudomonadati</taxon>
        <taxon>Pseudomonadota</taxon>
        <taxon>Alphaproteobacteria</taxon>
        <taxon>Sphingomonadales</taxon>
        <taxon>Sphingomonadaceae</taxon>
        <taxon>Sphingomonas</taxon>
    </lineage>
</organism>
<dbReference type="Pfam" id="PF00394">
    <property type="entry name" value="Cu-oxidase"/>
    <property type="match status" value="1"/>
</dbReference>
<dbReference type="OrthoDB" id="9757546at2"/>
<dbReference type="CDD" id="cd13853">
    <property type="entry name" value="CuRO_1_Tth-MCO_like"/>
    <property type="match status" value="1"/>
</dbReference>
<keyword evidence="2" id="KW-0560">Oxidoreductase</keyword>
<dbReference type="Pfam" id="PF07732">
    <property type="entry name" value="Cu-oxidase_3"/>
    <property type="match status" value="1"/>
</dbReference>
<dbReference type="InterPro" id="IPR008972">
    <property type="entry name" value="Cupredoxin"/>
</dbReference>
<dbReference type="Pfam" id="PF07731">
    <property type="entry name" value="Cu-oxidase_2"/>
    <property type="match status" value="1"/>
</dbReference>
<accession>A0A4Y8ZSP8</accession>
<keyword evidence="3" id="KW-0732">Signal</keyword>
<dbReference type="Gene3D" id="2.60.40.420">
    <property type="entry name" value="Cupredoxins - blue copper proteins"/>
    <property type="match status" value="3"/>
</dbReference>
<dbReference type="PROSITE" id="PS00080">
    <property type="entry name" value="MULTICOPPER_OXIDASE2"/>
    <property type="match status" value="1"/>
</dbReference>
<dbReference type="InterPro" id="IPR002355">
    <property type="entry name" value="Cu_oxidase_Cu_BS"/>
</dbReference>